<feature type="domain" description="Xaa-Pro dipeptidyl-peptidase C-terminal" evidence="2">
    <location>
        <begin position="319"/>
        <end position="565"/>
    </location>
</feature>
<dbReference type="PANTHER" id="PTHR43056">
    <property type="entry name" value="PEPTIDASE S9 PROLYL OLIGOPEPTIDASE"/>
    <property type="match status" value="1"/>
</dbReference>
<dbReference type="EMBL" id="BNDS01000014">
    <property type="protein sequence ID" value="GHH99631.1"/>
    <property type="molecule type" value="Genomic_DNA"/>
</dbReference>
<dbReference type="SUPFAM" id="SSF49785">
    <property type="entry name" value="Galactose-binding domain-like"/>
    <property type="match status" value="1"/>
</dbReference>
<evidence type="ECO:0000256" key="1">
    <source>
        <dbReference type="ARBA" id="ARBA00022801"/>
    </source>
</evidence>
<sequence length="570" mass="64622">MEILLEKNVPCELRDGTVLFADVYRPNDGNQYPVLLTRLPYNKNERFYSHRYLDTNRLAAKGYIVIIQDVRGRYASEGEFFPFKFEGQDGFDTVEWAAGLPYSDGNVGMFGLSYYGYTQLLAAAENPPHLKAIFPAQTLSDLREGGFFRKGVNELGLNITWALESIAGDELKRTAADSKVYEEKMRELAGYIDSIEEWYKAAPLKEWPPLKKLGILDYFFEMAEWGPESNAWEQVSLTDEKLKNIKVPAYHIAGWYDCFTGPSISNFIKLNQCSDQTQMLMIGPWAHGDFGFSIGERRFGLHASENWLNYREDLTNLHLRWFDHWLKGIDTGILSEKPVKVFVMGENKWREEETWPLANTSYVPYYFHSEGDANTRFGSGVLSSKLPKREPSDLFIYDPKSPVPTTGGGTLLHTGSLVGPVDQRHVEEREDVLVYTSPVLEEKLEVSGPIKVMLYAKTDGVDTDFTAKLVDVLPDGTAFILTDGIVRASDCYDSIANKVQAYEIDLWATSNVFLPGHQIRVEISSSNFPRFDVNLNTGGTVVADRDSRIARQTIFHDETYPSHILLPVIR</sequence>
<name>A0ABQ3N6E1_9BACI</name>
<organism evidence="3 4">
    <name type="scientific">Neobacillus kokaensis</name>
    <dbReference type="NCBI Taxonomy" id="2759023"/>
    <lineage>
        <taxon>Bacteria</taxon>
        <taxon>Bacillati</taxon>
        <taxon>Bacillota</taxon>
        <taxon>Bacilli</taxon>
        <taxon>Bacillales</taxon>
        <taxon>Bacillaceae</taxon>
        <taxon>Neobacillus</taxon>
    </lineage>
</organism>
<dbReference type="Pfam" id="PF08530">
    <property type="entry name" value="PepX_C"/>
    <property type="match status" value="1"/>
</dbReference>
<dbReference type="InterPro" id="IPR005674">
    <property type="entry name" value="CocE/Ser_esterase"/>
</dbReference>
<dbReference type="SMART" id="SM00939">
    <property type="entry name" value="PepX_C"/>
    <property type="match status" value="1"/>
</dbReference>
<dbReference type="RefSeq" id="WP_191274469.1">
    <property type="nucleotide sequence ID" value="NZ_BNDS01000014.1"/>
</dbReference>
<dbReference type="Pfam" id="PF02129">
    <property type="entry name" value="Peptidase_S15"/>
    <property type="match status" value="1"/>
</dbReference>
<dbReference type="Gene3D" id="2.60.120.260">
    <property type="entry name" value="Galactose-binding domain-like"/>
    <property type="match status" value="1"/>
</dbReference>
<dbReference type="SUPFAM" id="SSF53474">
    <property type="entry name" value="alpha/beta-Hydrolases"/>
    <property type="match status" value="1"/>
</dbReference>
<dbReference type="Proteomes" id="UP000637074">
    <property type="component" value="Unassembled WGS sequence"/>
</dbReference>
<dbReference type="NCBIfam" id="TIGR00976">
    <property type="entry name" value="CocE_NonD"/>
    <property type="match status" value="1"/>
</dbReference>
<gene>
    <name evidence="3" type="ORF">AM1BK_31740</name>
</gene>
<keyword evidence="4" id="KW-1185">Reference proteome</keyword>
<dbReference type="InterPro" id="IPR008979">
    <property type="entry name" value="Galactose-bd-like_sf"/>
</dbReference>
<evidence type="ECO:0000313" key="3">
    <source>
        <dbReference type="EMBL" id="GHH99631.1"/>
    </source>
</evidence>
<dbReference type="InterPro" id="IPR013736">
    <property type="entry name" value="Xaa-Pro_dipept_C"/>
</dbReference>
<dbReference type="InterPro" id="IPR000383">
    <property type="entry name" value="Xaa-Pro-like_dom"/>
</dbReference>
<dbReference type="InterPro" id="IPR029058">
    <property type="entry name" value="AB_hydrolase_fold"/>
</dbReference>
<dbReference type="InterPro" id="IPR050585">
    <property type="entry name" value="Xaa-Pro_dipeptidyl-ppase/CocE"/>
</dbReference>
<evidence type="ECO:0000313" key="4">
    <source>
        <dbReference type="Proteomes" id="UP000637074"/>
    </source>
</evidence>
<accession>A0ABQ3N6E1</accession>
<protein>
    <submittedName>
        <fullName evidence="3">Acyl esterase</fullName>
    </submittedName>
</protein>
<dbReference type="Gene3D" id="1.10.3020.10">
    <property type="entry name" value="alpha-amino acid ester hydrolase ( Helical cap domain)"/>
    <property type="match status" value="1"/>
</dbReference>
<comment type="caution">
    <text evidence="3">The sequence shown here is derived from an EMBL/GenBank/DDBJ whole genome shotgun (WGS) entry which is preliminary data.</text>
</comment>
<proteinExistence type="predicted"/>
<reference evidence="3 4" key="1">
    <citation type="journal article" date="2022" name="Int. J. Syst. Evol. Microbiol.">
        <title>Neobacillus kokaensis sp. nov., isolated from soil.</title>
        <authorList>
            <person name="Yuki K."/>
            <person name="Matsubara H."/>
            <person name="Yamaguchi S."/>
        </authorList>
    </citation>
    <scope>NUCLEOTIDE SEQUENCE [LARGE SCALE GENOMIC DNA]</scope>
    <source>
        <strain evidence="3 4">LOB 377</strain>
    </source>
</reference>
<keyword evidence="1" id="KW-0378">Hydrolase</keyword>
<dbReference type="Gene3D" id="3.40.50.1820">
    <property type="entry name" value="alpha/beta hydrolase"/>
    <property type="match status" value="1"/>
</dbReference>
<dbReference type="PANTHER" id="PTHR43056:SF10">
    <property type="entry name" value="COCE_NOND FAMILY, PUTATIVE (AFU_ORTHOLOGUE AFUA_7G00600)-RELATED"/>
    <property type="match status" value="1"/>
</dbReference>
<evidence type="ECO:0000259" key="2">
    <source>
        <dbReference type="SMART" id="SM00939"/>
    </source>
</evidence>